<evidence type="ECO:0000256" key="1">
    <source>
        <dbReference type="ARBA" id="ARBA00004123"/>
    </source>
</evidence>
<dbReference type="AlphaFoldDB" id="A0AAE0KMC6"/>
<dbReference type="PANTHER" id="PTHR13208:SF2">
    <property type="entry name" value="MEDIATOR OF RNA POLYMERASE II TRANSCRIPTION SUBUNIT 4"/>
    <property type="match status" value="1"/>
</dbReference>
<comment type="subcellular location">
    <subcellularLocation>
        <location evidence="1 8">Nucleus</location>
    </subcellularLocation>
</comment>
<proteinExistence type="inferred from homology"/>
<dbReference type="EMBL" id="JAULSN010000002">
    <property type="protein sequence ID" value="KAK3379129.1"/>
    <property type="molecule type" value="Genomic_DNA"/>
</dbReference>
<feature type="compositionally biased region" description="Polar residues" evidence="9">
    <location>
        <begin position="153"/>
        <end position="174"/>
    </location>
</feature>
<dbReference type="GO" id="GO:0006357">
    <property type="term" value="P:regulation of transcription by RNA polymerase II"/>
    <property type="evidence" value="ECO:0007669"/>
    <property type="project" value="InterPro"/>
</dbReference>
<evidence type="ECO:0000256" key="5">
    <source>
        <dbReference type="ARBA" id="ARBA00023163"/>
    </source>
</evidence>
<feature type="compositionally biased region" description="Low complexity" evidence="9">
    <location>
        <begin position="175"/>
        <end position="191"/>
    </location>
</feature>
<dbReference type="Pfam" id="PF10018">
    <property type="entry name" value="Med4"/>
    <property type="match status" value="1"/>
</dbReference>
<gene>
    <name evidence="8" type="primary">MED4</name>
    <name evidence="10" type="ORF">B0T24DRAFT_568900</name>
</gene>
<evidence type="ECO:0000256" key="8">
    <source>
        <dbReference type="RuleBase" id="RU364141"/>
    </source>
</evidence>
<feature type="region of interest" description="Disordered" evidence="9">
    <location>
        <begin position="235"/>
        <end position="326"/>
    </location>
</feature>
<evidence type="ECO:0000256" key="2">
    <source>
        <dbReference type="ARBA" id="ARBA00009626"/>
    </source>
</evidence>
<keyword evidence="6 8" id="KW-0539">Nucleus</keyword>
<sequence length="326" mass="35761">MDKYLDARFERVERALASLIDSIAKYNPSEKLGEELVAADRELAAGLQALETHHNNHARIQQLRAETAALDAQTKDIIGALWAMRKEVKNTHTTVYAASGPKYQFTTAELLDYARRISSTTLPPQAAINGAADRAAATAGAAGTSPDADDAARSSQGGQTPTASFGASFNGGSATPTQTQTQTQSQTTVTSTFTELPMNIKPAVNPGDGAVFYPWPVEEQIRGGALSAVDYLSTHGIDPRGYDPEEEEQRKKEEEQARKEAEERARQEREEAERRMREERERMARERERARAEAERRGSVATGFIQAPAKAQFTFLDGLDDDDDDD</sequence>
<comment type="caution">
    <text evidence="10">The sequence shown here is derived from an EMBL/GenBank/DDBJ whole genome shotgun (WGS) entry which is preliminary data.</text>
</comment>
<accession>A0AAE0KMC6</accession>
<evidence type="ECO:0000256" key="7">
    <source>
        <dbReference type="ARBA" id="ARBA00031257"/>
    </source>
</evidence>
<feature type="region of interest" description="Disordered" evidence="9">
    <location>
        <begin position="138"/>
        <end position="191"/>
    </location>
</feature>
<evidence type="ECO:0000313" key="11">
    <source>
        <dbReference type="Proteomes" id="UP001287356"/>
    </source>
</evidence>
<reference evidence="10" key="1">
    <citation type="journal article" date="2023" name="Mol. Phylogenet. Evol.">
        <title>Genome-scale phylogeny and comparative genomics of the fungal order Sordariales.</title>
        <authorList>
            <person name="Hensen N."/>
            <person name="Bonometti L."/>
            <person name="Westerberg I."/>
            <person name="Brannstrom I.O."/>
            <person name="Guillou S."/>
            <person name="Cros-Aarteil S."/>
            <person name="Calhoun S."/>
            <person name="Haridas S."/>
            <person name="Kuo A."/>
            <person name="Mondo S."/>
            <person name="Pangilinan J."/>
            <person name="Riley R."/>
            <person name="LaButti K."/>
            <person name="Andreopoulos B."/>
            <person name="Lipzen A."/>
            <person name="Chen C."/>
            <person name="Yan M."/>
            <person name="Daum C."/>
            <person name="Ng V."/>
            <person name="Clum A."/>
            <person name="Steindorff A."/>
            <person name="Ohm R.A."/>
            <person name="Martin F."/>
            <person name="Silar P."/>
            <person name="Natvig D.O."/>
            <person name="Lalanne C."/>
            <person name="Gautier V."/>
            <person name="Ament-Velasquez S.L."/>
            <person name="Kruys A."/>
            <person name="Hutchinson M.I."/>
            <person name="Powell A.J."/>
            <person name="Barry K."/>
            <person name="Miller A.N."/>
            <person name="Grigoriev I.V."/>
            <person name="Debuchy R."/>
            <person name="Gladieux P."/>
            <person name="Hiltunen Thoren M."/>
            <person name="Johannesson H."/>
        </authorList>
    </citation>
    <scope>NUCLEOTIDE SEQUENCE</scope>
    <source>
        <strain evidence="10">CBS 958.72</strain>
    </source>
</reference>
<keyword evidence="11" id="KW-1185">Reference proteome</keyword>
<feature type="compositionally biased region" description="Basic and acidic residues" evidence="9">
    <location>
        <begin position="237"/>
        <end position="298"/>
    </location>
</feature>
<keyword evidence="8" id="KW-0010">Activator</keyword>
<dbReference type="GO" id="GO:0070847">
    <property type="term" value="C:core mediator complex"/>
    <property type="evidence" value="ECO:0007669"/>
    <property type="project" value="TreeGrafter"/>
</dbReference>
<reference evidence="10" key="2">
    <citation type="submission" date="2023-06" db="EMBL/GenBank/DDBJ databases">
        <authorList>
            <consortium name="Lawrence Berkeley National Laboratory"/>
            <person name="Haridas S."/>
            <person name="Hensen N."/>
            <person name="Bonometti L."/>
            <person name="Westerberg I."/>
            <person name="Brannstrom I.O."/>
            <person name="Guillou S."/>
            <person name="Cros-Aarteil S."/>
            <person name="Calhoun S."/>
            <person name="Kuo A."/>
            <person name="Mondo S."/>
            <person name="Pangilinan J."/>
            <person name="Riley R."/>
            <person name="Labutti K."/>
            <person name="Andreopoulos B."/>
            <person name="Lipzen A."/>
            <person name="Chen C."/>
            <person name="Yanf M."/>
            <person name="Daum C."/>
            <person name="Ng V."/>
            <person name="Clum A."/>
            <person name="Steindorff A."/>
            <person name="Ohm R."/>
            <person name="Martin F."/>
            <person name="Silar P."/>
            <person name="Natvig D."/>
            <person name="Lalanne C."/>
            <person name="Gautier V."/>
            <person name="Ament-Velasquez S.L."/>
            <person name="Kruys A."/>
            <person name="Hutchinson M.I."/>
            <person name="Powell A.J."/>
            <person name="Barry K."/>
            <person name="Miller A.N."/>
            <person name="Grigoriev I.V."/>
            <person name="Debuchy R."/>
            <person name="Gladieux P."/>
            <person name="Thoren M.H."/>
            <person name="Johannesson H."/>
        </authorList>
    </citation>
    <scope>NUCLEOTIDE SEQUENCE</scope>
    <source>
        <strain evidence="10">CBS 958.72</strain>
    </source>
</reference>
<comment type="function">
    <text evidence="8">Component of the Mediator complex, a coactivator involved in the regulated transcription of nearly all RNA polymerase II-dependent genes. Mediator functions as a bridge to convey information from gene-specific regulatory proteins to the basal RNA polymerase II transcription machinery. Mediator is recruited to promoters by direct interactions with regulatory proteins and serves as a scaffold for the assembly of a functional preinitiation complex with RNA polymerase II and the general transcription factors.</text>
</comment>
<comment type="similarity">
    <text evidence="2 8">Belongs to the Mediator complex subunit 4 family.</text>
</comment>
<organism evidence="10 11">
    <name type="scientific">Lasiosphaeria ovina</name>
    <dbReference type="NCBI Taxonomy" id="92902"/>
    <lineage>
        <taxon>Eukaryota</taxon>
        <taxon>Fungi</taxon>
        <taxon>Dikarya</taxon>
        <taxon>Ascomycota</taxon>
        <taxon>Pezizomycotina</taxon>
        <taxon>Sordariomycetes</taxon>
        <taxon>Sordariomycetidae</taxon>
        <taxon>Sordariales</taxon>
        <taxon>Lasiosphaeriaceae</taxon>
        <taxon>Lasiosphaeria</taxon>
    </lineage>
</organism>
<evidence type="ECO:0000256" key="4">
    <source>
        <dbReference type="ARBA" id="ARBA00023015"/>
    </source>
</evidence>
<evidence type="ECO:0000256" key="3">
    <source>
        <dbReference type="ARBA" id="ARBA00020629"/>
    </source>
</evidence>
<protein>
    <recommendedName>
        <fullName evidence="3 8">Mediator of RNA polymerase II transcription subunit 4</fullName>
    </recommendedName>
    <alternativeName>
        <fullName evidence="7 8">Mediator complex subunit 4</fullName>
    </alternativeName>
</protein>
<dbReference type="Proteomes" id="UP001287356">
    <property type="component" value="Unassembled WGS sequence"/>
</dbReference>
<comment type="subunit">
    <text evidence="8">Component of the Mediator complex.</text>
</comment>
<dbReference type="InterPro" id="IPR019258">
    <property type="entry name" value="Mediator_Med4"/>
</dbReference>
<dbReference type="GO" id="GO:0003712">
    <property type="term" value="F:transcription coregulator activity"/>
    <property type="evidence" value="ECO:0007669"/>
    <property type="project" value="InterPro"/>
</dbReference>
<keyword evidence="5 8" id="KW-0804">Transcription</keyword>
<keyword evidence="4 8" id="KW-0805">Transcription regulation</keyword>
<evidence type="ECO:0000313" key="10">
    <source>
        <dbReference type="EMBL" id="KAK3379129.1"/>
    </source>
</evidence>
<dbReference type="PANTHER" id="PTHR13208">
    <property type="entry name" value="MEDIATOR OF RNA POLYMERASE II TRANSCRIPTION SUBUNIT 4"/>
    <property type="match status" value="1"/>
</dbReference>
<evidence type="ECO:0000256" key="6">
    <source>
        <dbReference type="ARBA" id="ARBA00023242"/>
    </source>
</evidence>
<name>A0AAE0KMC6_9PEZI</name>
<dbReference type="GO" id="GO:0016592">
    <property type="term" value="C:mediator complex"/>
    <property type="evidence" value="ECO:0007669"/>
    <property type="project" value="InterPro"/>
</dbReference>
<evidence type="ECO:0000256" key="9">
    <source>
        <dbReference type="SAM" id="MobiDB-lite"/>
    </source>
</evidence>